<dbReference type="EC" id="3.5.3.8" evidence="5 6"/>
<dbReference type="GO" id="GO:0019556">
    <property type="term" value="P:L-histidine catabolic process to glutamate and formamide"/>
    <property type="evidence" value="ECO:0007669"/>
    <property type="project" value="UniProtKB-UniRule"/>
</dbReference>
<feature type="binding site" evidence="7">
    <location>
        <position position="153"/>
    </location>
    <ligand>
        <name>Mn(2+)</name>
        <dbReference type="ChEBI" id="CHEBI:29035"/>
        <label>1</label>
    </ligand>
</feature>
<feature type="compositionally biased region" description="Basic and acidic residues" evidence="9">
    <location>
        <begin position="10"/>
        <end position="20"/>
    </location>
</feature>
<comment type="cofactor">
    <cofactor evidence="5 7">
        <name>Mn(2+)</name>
        <dbReference type="ChEBI" id="CHEBI:29035"/>
    </cofactor>
    <text evidence="5 7">Binds 2 manganese ions per subunit.</text>
</comment>
<dbReference type="GO" id="GO:0008783">
    <property type="term" value="F:agmatinase activity"/>
    <property type="evidence" value="ECO:0007669"/>
    <property type="project" value="TreeGrafter"/>
</dbReference>
<dbReference type="GO" id="GO:0050415">
    <property type="term" value="F:formimidoylglutamase activity"/>
    <property type="evidence" value="ECO:0007669"/>
    <property type="project" value="UniProtKB-UniRule"/>
</dbReference>
<dbReference type="InterPro" id="IPR006035">
    <property type="entry name" value="Ureohydrolase"/>
</dbReference>
<dbReference type="InterPro" id="IPR023696">
    <property type="entry name" value="Ureohydrolase_dom_sf"/>
</dbReference>
<dbReference type="CDD" id="cd09988">
    <property type="entry name" value="Formimidoylglutamase"/>
    <property type="match status" value="1"/>
</dbReference>
<evidence type="ECO:0000256" key="9">
    <source>
        <dbReference type="SAM" id="MobiDB-lite"/>
    </source>
</evidence>
<gene>
    <name evidence="5 10" type="primary">hutG</name>
    <name evidence="10" type="ORF">JYP50_05245</name>
</gene>
<name>A0A939DD62_9GAMM</name>
<dbReference type="HAMAP" id="MF_00737">
    <property type="entry name" value="Formimidoylglutam"/>
    <property type="match status" value="1"/>
</dbReference>
<evidence type="ECO:0000256" key="3">
    <source>
        <dbReference type="ARBA" id="ARBA00022808"/>
    </source>
</evidence>
<feature type="binding site" evidence="5">
    <location>
        <position position="242"/>
    </location>
    <ligand>
        <name>Mn(2+)</name>
        <dbReference type="ChEBI" id="CHEBI:29035"/>
        <label>2</label>
    </ligand>
</feature>
<feature type="binding site" evidence="5 7">
    <location>
        <position position="151"/>
    </location>
    <ligand>
        <name>Mn(2+)</name>
        <dbReference type="ChEBI" id="CHEBI:29035"/>
        <label>1</label>
    </ligand>
</feature>
<feature type="region of interest" description="Disordered" evidence="9">
    <location>
        <begin position="1"/>
        <end position="20"/>
    </location>
</feature>
<dbReference type="SUPFAM" id="SSF52768">
    <property type="entry name" value="Arginase/deacetylase"/>
    <property type="match status" value="1"/>
</dbReference>
<comment type="similarity">
    <text evidence="5 8">Belongs to the arginase family.</text>
</comment>
<evidence type="ECO:0000313" key="10">
    <source>
        <dbReference type="EMBL" id="MBN7795981.1"/>
    </source>
</evidence>
<keyword evidence="4 5" id="KW-0464">Manganese</keyword>
<dbReference type="Pfam" id="PF00491">
    <property type="entry name" value="Arginase"/>
    <property type="match status" value="1"/>
</dbReference>
<dbReference type="NCBIfam" id="TIGR01227">
    <property type="entry name" value="hutG"/>
    <property type="match status" value="1"/>
</dbReference>
<dbReference type="Proteomes" id="UP000664303">
    <property type="component" value="Unassembled WGS sequence"/>
</dbReference>
<dbReference type="RefSeq" id="WP_206559433.1">
    <property type="nucleotide sequence ID" value="NZ_JAFKCZ010000004.1"/>
</dbReference>
<keyword evidence="1 5" id="KW-0479">Metal-binding</keyword>
<feature type="binding site" evidence="5 7">
    <location>
        <position position="240"/>
    </location>
    <ligand>
        <name>Mn(2+)</name>
        <dbReference type="ChEBI" id="CHEBI:29035"/>
        <label>1</label>
    </ligand>
</feature>
<dbReference type="PROSITE" id="PS51409">
    <property type="entry name" value="ARGINASE_2"/>
    <property type="match status" value="1"/>
</dbReference>
<reference evidence="10" key="1">
    <citation type="submission" date="2021-02" db="EMBL/GenBank/DDBJ databases">
        <title>PHA producing bacteria isolated from coastal sediment in Guangdong, Shenzhen.</title>
        <authorList>
            <person name="Zheng W."/>
            <person name="Yu S."/>
            <person name="Huang Y."/>
        </authorList>
    </citation>
    <scope>NUCLEOTIDE SEQUENCE</scope>
    <source>
        <strain evidence="10">TN14-10</strain>
    </source>
</reference>
<evidence type="ECO:0000256" key="2">
    <source>
        <dbReference type="ARBA" id="ARBA00022801"/>
    </source>
</evidence>
<evidence type="ECO:0000256" key="7">
    <source>
        <dbReference type="PIRSR" id="PIRSR036979-1"/>
    </source>
</evidence>
<feature type="binding site" evidence="7">
    <location>
        <position position="242"/>
    </location>
    <ligand>
        <name>Mn(2+)</name>
        <dbReference type="ChEBI" id="CHEBI:29035"/>
        <label>1</label>
    </ligand>
</feature>
<dbReference type="PANTHER" id="PTHR11358">
    <property type="entry name" value="ARGINASE/AGMATINASE"/>
    <property type="match status" value="1"/>
</dbReference>
<comment type="catalytic activity">
    <reaction evidence="5">
        <text>N-formimidoyl-L-glutamate + H2O = formamide + L-glutamate</text>
        <dbReference type="Rhea" id="RHEA:22492"/>
        <dbReference type="ChEBI" id="CHEBI:15377"/>
        <dbReference type="ChEBI" id="CHEBI:16397"/>
        <dbReference type="ChEBI" id="CHEBI:29985"/>
        <dbReference type="ChEBI" id="CHEBI:58928"/>
        <dbReference type="EC" id="3.5.3.8"/>
    </reaction>
</comment>
<evidence type="ECO:0000256" key="4">
    <source>
        <dbReference type="ARBA" id="ARBA00023211"/>
    </source>
</evidence>
<evidence type="ECO:0000313" key="11">
    <source>
        <dbReference type="Proteomes" id="UP000664303"/>
    </source>
</evidence>
<organism evidence="10 11">
    <name type="scientific">Parahaliea mediterranea</name>
    <dbReference type="NCBI Taxonomy" id="651086"/>
    <lineage>
        <taxon>Bacteria</taxon>
        <taxon>Pseudomonadati</taxon>
        <taxon>Pseudomonadota</taxon>
        <taxon>Gammaproteobacteria</taxon>
        <taxon>Cellvibrionales</taxon>
        <taxon>Halieaceae</taxon>
        <taxon>Parahaliea</taxon>
    </lineage>
</organism>
<feature type="binding site" evidence="5">
    <location>
        <position position="240"/>
    </location>
    <ligand>
        <name>Mn(2+)</name>
        <dbReference type="ChEBI" id="CHEBI:29035"/>
        <label>2</label>
    </ligand>
</feature>
<dbReference type="PIRSF" id="PIRSF036979">
    <property type="entry name" value="Arginase"/>
    <property type="match status" value="1"/>
</dbReference>
<accession>A0A939DD62</accession>
<keyword evidence="2 5" id="KW-0378">Hydrolase</keyword>
<feature type="binding site" evidence="5">
    <location>
        <position position="153"/>
    </location>
    <ligand>
        <name>Mn(2+)</name>
        <dbReference type="ChEBI" id="CHEBI:29035"/>
        <label>2</label>
    </ligand>
</feature>
<feature type="binding site" evidence="5 7">
    <location>
        <position position="155"/>
    </location>
    <ligand>
        <name>Mn(2+)</name>
        <dbReference type="ChEBI" id="CHEBI:29035"/>
        <label>1</label>
    </ligand>
</feature>
<evidence type="ECO:0000256" key="6">
    <source>
        <dbReference type="NCBIfam" id="TIGR01227"/>
    </source>
</evidence>
<feature type="binding site" evidence="5 7">
    <location>
        <position position="122"/>
    </location>
    <ligand>
        <name>Mn(2+)</name>
        <dbReference type="ChEBI" id="CHEBI:29035"/>
        <label>1</label>
    </ligand>
</feature>
<comment type="pathway">
    <text evidence="5">Amino-acid degradation; L-histidine degradation into L-glutamate; L-glutamate from N-formimidoyl-L-glutamate (hydrolase route): step 1/1.</text>
</comment>
<dbReference type="InterPro" id="IPR005923">
    <property type="entry name" value="HutG"/>
</dbReference>
<evidence type="ECO:0000256" key="8">
    <source>
        <dbReference type="PROSITE-ProRule" id="PRU00742"/>
    </source>
</evidence>
<feature type="binding site" evidence="5">
    <location>
        <position position="151"/>
    </location>
    <ligand>
        <name>Mn(2+)</name>
        <dbReference type="ChEBI" id="CHEBI:29035"/>
        <label>2</label>
    </ligand>
</feature>
<protein>
    <recommendedName>
        <fullName evidence="5 6">Formimidoylglutamase</fullName>
        <ecNumber evidence="5 6">3.5.3.8</ecNumber>
    </recommendedName>
    <alternativeName>
        <fullName evidence="5">Formiminoglutamase</fullName>
    </alternativeName>
    <alternativeName>
        <fullName evidence="5">Formiminoglutamate hydrolase</fullName>
    </alternativeName>
</protein>
<dbReference type="GO" id="GO:0033389">
    <property type="term" value="P:putrescine biosynthetic process from arginine, via agmatine"/>
    <property type="evidence" value="ECO:0007669"/>
    <property type="project" value="TreeGrafter"/>
</dbReference>
<comment type="caution">
    <text evidence="10">The sequence shown here is derived from an EMBL/GenBank/DDBJ whole genome shotgun (WGS) entry which is preliminary data.</text>
</comment>
<sequence length="318" mass="34031">MITEPSPWRGRVDSEDGEAGRRWHQVVEMAPQHPLPGPANALLGLASDRGVRLNKGRPGAAGGPRALRAALANMAWHHELPLFDAGDIPVDDDLATGQSAYAARAAQHLDAGHFVVGLGGGHEIGWASYQGCRRHLDGAGAGQRLGIVNFDAHFDLRLPAPDPSSGTPFYQAARDCENRGQPFDYFCLGVAPTANTAALYRRAEQLGAHYLGDLDCRGECATRPLERFLAQLDALYVTICLDVFPPAHAPGVSAPAAPGVDPGWVLRTLSQIGRLCRRLDVRWLMADVAELSPPLDPDGRTARLGARLVDACLAARRG</sequence>
<dbReference type="Gene3D" id="3.40.800.10">
    <property type="entry name" value="Ureohydrolase domain"/>
    <property type="match status" value="1"/>
</dbReference>
<keyword evidence="3 5" id="KW-0369">Histidine metabolism</keyword>
<keyword evidence="11" id="KW-1185">Reference proteome</keyword>
<dbReference type="EMBL" id="JAFKCZ010000004">
    <property type="protein sequence ID" value="MBN7795981.1"/>
    <property type="molecule type" value="Genomic_DNA"/>
</dbReference>
<evidence type="ECO:0000256" key="5">
    <source>
        <dbReference type="HAMAP-Rule" id="MF_00737"/>
    </source>
</evidence>
<proteinExistence type="inferred from homology"/>
<dbReference type="AlphaFoldDB" id="A0A939DD62"/>
<dbReference type="GO" id="GO:0030145">
    <property type="term" value="F:manganese ion binding"/>
    <property type="evidence" value="ECO:0007669"/>
    <property type="project" value="UniProtKB-UniRule"/>
</dbReference>
<dbReference type="PANTHER" id="PTHR11358:SF35">
    <property type="entry name" value="FORMIMIDOYLGLUTAMASE"/>
    <property type="match status" value="1"/>
</dbReference>
<evidence type="ECO:0000256" key="1">
    <source>
        <dbReference type="ARBA" id="ARBA00022723"/>
    </source>
</evidence>
<comment type="function">
    <text evidence="5">Catalyzes the conversion of N-formimidoyl-L-glutamate to L-glutamate and formamide.</text>
</comment>